<dbReference type="Proteomes" id="UP001497623">
    <property type="component" value="Unassembled WGS sequence"/>
</dbReference>
<comment type="caution">
    <text evidence="3">The sequence shown here is derived from an EMBL/GenBank/DDBJ whole genome shotgun (WGS) entry which is preliminary data.</text>
</comment>
<feature type="non-terminal residue" evidence="3">
    <location>
        <position position="193"/>
    </location>
</feature>
<feature type="non-terminal residue" evidence="3">
    <location>
        <position position="1"/>
    </location>
</feature>
<evidence type="ECO:0000313" key="3">
    <source>
        <dbReference type="EMBL" id="CAL4069679.1"/>
    </source>
</evidence>
<dbReference type="AlphaFoldDB" id="A0AAV2Q3A1"/>
<feature type="compositionally biased region" description="Basic and acidic residues" evidence="2">
    <location>
        <begin position="129"/>
        <end position="150"/>
    </location>
</feature>
<reference evidence="3 4" key="1">
    <citation type="submission" date="2024-05" db="EMBL/GenBank/DDBJ databases">
        <authorList>
            <person name="Wallberg A."/>
        </authorList>
    </citation>
    <scope>NUCLEOTIDE SEQUENCE [LARGE SCALE GENOMIC DNA]</scope>
</reference>
<name>A0AAV2Q3A1_MEGNR</name>
<proteinExistence type="predicted"/>
<evidence type="ECO:0000256" key="2">
    <source>
        <dbReference type="SAM" id="MobiDB-lite"/>
    </source>
</evidence>
<accession>A0AAV2Q3A1</accession>
<feature type="coiled-coil region" evidence="1">
    <location>
        <begin position="19"/>
        <end position="68"/>
    </location>
</feature>
<sequence>CLPGMKTEMEDWEKRYQIIISLENKREKLRELRRELMWAQVISSEKNVAALEKKLSSYDSEHNNYKEKLIKISEKKKEEDRIYKEVQEKFTTLMDHLKEHRVEENTAGQLEKTAKKNLKDAQAEVTAWQKDDQKIKKEKKEMQRAIETDHTGAWSNWTQKRNERLSKINQIKEERLRMNQEYKTEDTHQANLQ</sequence>
<keyword evidence="4" id="KW-1185">Reference proteome</keyword>
<organism evidence="3 4">
    <name type="scientific">Meganyctiphanes norvegica</name>
    <name type="common">Northern krill</name>
    <name type="synonym">Thysanopoda norvegica</name>
    <dbReference type="NCBI Taxonomy" id="48144"/>
    <lineage>
        <taxon>Eukaryota</taxon>
        <taxon>Metazoa</taxon>
        <taxon>Ecdysozoa</taxon>
        <taxon>Arthropoda</taxon>
        <taxon>Crustacea</taxon>
        <taxon>Multicrustacea</taxon>
        <taxon>Malacostraca</taxon>
        <taxon>Eumalacostraca</taxon>
        <taxon>Eucarida</taxon>
        <taxon>Euphausiacea</taxon>
        <taxon>Euphausiidae</taxon>
        <taxon>Meganyctiphanes</taxon>
    </lineage>
</organism>
<protein>
    <submittedName>
        <fullName evidence="3">Uncharacterized protein</fullName>
    </submittedName>
</protein>
<gene>
    <name evidence="3" type="ORF">MNOR_LOCUS7989</name>
</gene>
<keyword evidence="1" id="KW-0175">Coiled coil</keyword>
<feature type="region of interest" description="Disordered" evidence="2">
    <location>
        <begin position="129"/>
        <end position="161"/>
    </location>
</feature>
<evidence type="ECO:0000256" key="1">
    <source>
        <dbReference type="SAM" id="Coils"/>
    </source>
</evidence>
<evidence type="ECO:0000313" key="4">
    <source>
        <dbReference type="Proteomes" id="UP001497623"/>
    </source>
</evidence>
<dbReference type="EMBL" id="CAXKWB010003618">
    <property type="protein sequence ID" value="CAL4069679.1"/>
    <property type="molecule type" value="Genomic_DNA"/>
</dbReference>